<keyword evidence="9" id="KW-0418">Kinase</keyword>
<evidence type="ECO:0000256" key="15">
    <source>
        <dbReference type="SAM" id="Phobius"/>
    </source>
</evidence>
<evidence type="ECO:0000256" key="1">
    <source>
        <dbReference type="ARBA" id="ARBA00000085"/>
    </source>
</evidence>
<evidence type="ECO:0000313" key="18">
    <source>
        <dbReference type="EMBL" id="MBO8463048.1"/>
    </source>
</evidence>
<gene>
    <name evidence="18" type="ORF">IAC13_03855</name>
</gene>
<evidence type="ECO:0000256" key="13">
    <source>
        <dbReference type="ARBA" id="ARBA00023136"/>
    </source>
</evidence>
<dbReference type="SUPFAM" id="SSF55874">
    <property type="entry name" value="ATPase domain of HSP90 chaperone/DNA topoisomerase II/histidine kinase"/>
    <property type="match status" value="1"/>
</dbReference>
<keyword evidence="14" id="KW-0175">Coiled coil</keyword>
<name>A0A9D9I0R4_9FIRM</name>
<dbReference type="InterPro" id="IPR003660">
    <property type="entry name" value="HAMP_dom"/>
</dbReference>
<dbReference type="EC" id="2.7.13.3" evidence="3"/>
<dbReference type="SUPFAM" id="SSF47384">
    <property type="entry name" value="Homodimeric domain of signal transducing histidine kinase"/>
    <property type="match status" value="1"/>
</dbReference>
<evidence type="ECO:0000259" key="16">
    <source>
        <dbReference type="PROSITE" id="PS50109"/>
    </source>
</evidence>
<dbReference type="GO" id="GO:0000155">
    <property type="term" value="F:phosphorelay sensor kinase activity"/>
    <property type="evidence" value="ECO:0007669"/>
    <property type="project" value="InterPro"/>
</dbReference>
<comment type="caution">
    <text evidence="18">The sequence shown here is derived from an EMBL/GenBank/DDBJ whole genome shotgun (WGS) entry which is preliminary data.</text>
</comment>
<proteinExistence type="predicted"/>
<feature type="coiled-coil region" evidence="14">
    <location>
        <begin position="232"/>
        <end position="270"/>
    </location>
</feature>
<evidence type="ECO:0000256" key="12">
    <source>
        <dbReference type="ARBA" id="ARBA00023012"/>
    </source>
</evidence>
<dbReference type="EMBL" id="JADIML010000109">
    <property type="protein sequence ID" value="MBO8463048.1"/>
    <property type="molecule type" value="Genomic_DNA"/>
</dbReference>
<evidence type="ECO:0000256" key="10">
    <source>
        <dbReference type="ARBA" id="ARBA00022840"/>
    </source>
</evidence>
<reference evidence="18" key="2">
    <citation type="journal article" date="2021" name="PeerJ">
        <title>Extensive microbial diversity within the chicken gut microbiome revealed by metagenomics and culture.</title>
        <authorList>
            <person name="Gilroy R."/>
            <person name="Ravi A."/>
            <person name="Getino M."/>
            <person name="Pursley I."/>
            <person name="Horton D.L."/>
            <person name="Alikhan N.F."/>
            <person name="Baker D."/>
            <person name="Gharbi K."/>
            <person name="Hall N."/>
            <person name="Watson M."/>
            <person name="Adriaenssens E.M."/>
            <person name="Foster-Nyarko E."/>
            <person name="Jarju S."/>
            <person name="Secka A."/>
            <person name="Antonio M."/>
            <person name="Oren A."/>
            <person name="Chaudhuri R.R."/>
            <person name="La Ragione R."/>
            <person name="Hildebrand F."/>
            <person name="Pallen M.J."/>
        </authorList>
    </citation>
    <scope>NUCLEOTIDE SEQUENCE</scope>
    <source>
        <strain evidence="18">E3-2379</strain>
    </source>
</reference>
<evidence type="ECO:0000256" key="7">
    <source>
        <dbReference type="ARBA" id="ARBA00022692"/>
    </source>
</evidence>
<dbReference type="GO" id="GO:0005886">
    <property type="term" value="C:plasma membrane"/>
    <property type="evidence" value="ECO:0007669"/>
    <property type="project" value="UniProtKB-SubCell"/>
</dbReference>
<dbReference type="FunFam" id="1.10.287.130:FF:000001">
    <property type="entry name" value="Two-component sensor histidine kinase"/>
    <property type="match status" value="1"/>
</dbReference>
<dbReference type="InterPro" id="IPR005467">
    <property type="entry name" value="His_kinase_dom"/>
</dbReference>
<evidence type="ECO:0000256" key="4">
    <source>
        <dbReference type="ARBA" id="ARBA00022475"/>
    </source>
</evidence>
<dbReference type="PANTHER" id="PTHR45528">
    <property type="entry name" value="SENSOR HISTIDINE KINASE CPXA"/>
    <property type="match status" value="1"/>
</dbReference>
<evidence type="ECO:0000256" key="11">
    <source>
        <dbReference type="ARBA" id="ARBA00022989"/>
    </source>
</evidence>
<comment type="subcellular location">
    <subcellularLocation>
        <location evidence="2">Cell membrane</location>
        <topology evidence="2">Multi-pass membrane protein</topology>
    </subcellularLocation>
</comment>
<keyword evidence="7 15" id="KW-0812">Transmembrane</keyword>
<organism evidence="18 19">
    <name type="scientific">Candidatus Scybalomonas excrementavium</name>
    <dbReference type="NCBI Taxonomy" id="2840943"/>
    <lineage>
        <taxon>Bacteria</taxon>
        <taxon>Bacillati</taxon>
        <taxon>Bacillota</taxon>
        <taxon>Clostridia</taxon>
        <taxon>Lachnospirales</taxon>
        <taxon>Lachnospiraceae</taxon>
        <taxon>Lachnospiraceae incertae sedis</taxon>
        <taxon>Candidatus Scybalomonas</taxon>
    </lineage>
</organism>
<dbReference type="InterPro" id="IPR036890">
    <property type="entry name" value="HATPase_C_sf"/>
</dbReference>
<evidence type="ECO:0000256" key="2">
    <source>
        <dbReference type="ARBA" id="ARBA00004651"/>
    </source>
</evidence>
<dbReference type="AlphaFoldDB" id="A0A9D9I0R4"/>
<dbReference type="Proteomes" id="UP000823618">
    <property type="component" value="Unassembled WGS sequence"/>
</dbReference>
<protein>
    <recommendedName>
        <fullName evidence="3">histidine kinase</fullName>
        <ecNumber evidence="3">2.7.13.3</ecNumber>
    </recommendedName>
</protein>
<dbReference type="CDD" id="cd00082">
    <property type="entry name" value="HisKA"/>
    <property type="match status" value="1"/>
</dbReference>
<dbReference type="PROSITE" id="PS50885">
    <property type="entry name" value="HAMP"/>
    <property type="match status" value="1"/>
</dbReference>
<dbReference type="GO" id="GO:0005524">
    <property type="term" value="F:ATP binding"/>
    <property type="evidence" value="ECO:0007669"/>
    <property type="project" value="UniProtKB-KW"/>
</dbReference>
<dbReference type="PANTHER" id="PTHR45528:SF1">
    <property type="entry name" value="SENSOR HISTIDINE KINASE CPXA"/>
    <property type="match status" value="1"/>
</dbReference>
<dbReference type="InterPro" id="IPR003661">
    <property type="entry name" value="HisK_dim/P_dom"/>
</dbReference>
<evidence type="ECO:0000256" key="6">
    <source>
        <dbReference type="ARBA" id="ARBA00022679"/>
    </source>
</evidence>
<feature type="transmembrane region" description="Helical" evidence="15">
    <location>
        <begin position="178"/>
        <end position="197"/>
    </location>
</feature>
<dbReference type="Pfam" id="PF00672">
    <property type="entry name" value="HAMP"/>
    <property type="match status" value="1"/>
</dbReference>
<dbReference type="Gene3D" id="1.10.287.130">
    <property type="match status" value="1"/>
</dbReference>
<comment type="catalytic activity">
    <reaction evidence="1">
        <text>ATP + protein L-histidine = ADP + protein N-phospho-L-histidine.</text>
        <dbReference type="EC" id="2.7.13.3"/>
    </reaction>
</comment>
<dbReference type="SMART" id="SM00388">
    <property type="entry name" value="HisKA"/>
    <property type="match status" value="1"/>
</dbReference>
<dbReference type="Pfam" id="PF02518">
    <property type="entry name" value="HATPase_c"/>
    <property type="match status" value="1"/>
</dbReference>
<feature type="domain" description="HAMP" evidence="17">
    <location>
        <begin position="199"/>
        <end position="251"/>
    </location>
</feature>
<dbReference type="SUPFAM" id="SSF158472">
    <property type="entry name" value="HAMP domain-like"/>
    <property type="match status" value="1"/>
</dbReference>
<evidence type="ECO:0000256" key="5">
    <source>
        <dbReference type="ARBA" id="ARBA00022553"/>
    </source>
</evidence>
<keyword evidence="5" id="KW-0597">Phosphoprotein</keyword>
<dbReference type="Gene3D" id="6.10.340.10">
    <property type="match status" value="1"/>
</dbReference>
<reference evidence="18" key="1">
    <citation type="submission" date="2020-10" db="EMBL/GenBank/DDBJ databases">
        <authorList>
            <person name="Gilroy R."/>
        </authorList>
    </citation>
    <scope>NUCLEOTIDE SEQUENCE</scope>
    <source>
        <strain evidence="18">E3-2379</strain>
    </source>
</reference>
<evidence type="ECO:0000256" key="14">
    <source>
        <dbReference type="SAM" id="Coils"/>
    </source>
</evidence>
<evidence type="ECO:0000313" key="19">
    <source>
        <dbReference type="Proteomes" id="UP000823618"/>
    </source>
</evidence>
<evidence type="ECO:0000256" key="8">
    <source>
        <dbReference type="ARBA" id="ARBA00022741"/>
    </source>
</evidence>
<feature type="transmembrane region" description="Helical" evidence="15">
    <location>
        <begin position="6"/>
        <end position="28"/>
    </location>
</feature>
<sequence>MTFSLIFLTISIILVSWVVNKTIGMEYYMRSEEKSLTRTYKQLEQIYWNTDDKTITDDYRTVREQQVDVLMSNTHFNILIVNSGFQREYPLSERSNKMDTSMLFYLNELIKARPGDGSSVDEIFEQGYTIQKNNVKDLKGEYLDLFGIMFDQSNQKYLVILRSPIQGVQGAANIASQLFAYIGILMSILGAIIMFWFSKTYTTPIEEMAMIANRMVHLDFDARVTRIHEDELGQLGRNMNELSARLQETISELKTANNQLRKDIDQKIQIDEMRKEFISHVSHELKTPIALIQGYAEGLKDNVNDDPESREFYCDVIMDEAKKMNIMVKKLLTLNQIEFGNNVVHMERFDIVALVKNLIQASEILYKKAEATIDFRQTEPIYVWADEYMIEEVISNYLSNALHHLSEKGTITVRFEPRGDEVRVYVANTGKPIPEEELDKLWIKFYKVDKARTREYGGSGIGLSIVAATMKAHGKQYGVQNIENGVEFYIDLDTKYSGSHYKKEEKAE</sequence>
<keyword evidence="4" id="KW-1003">Cell membrane</keyword>
<keyword evidence="13 15" id="KW-0472">Membrane</keyword>
<keyword evidence="12" id="KW-0902">Two-component regulatory system</keyword>
<evidence type="ECO:0000259" key="17">
    <source>
        <dbReference type="PROSITE" id="PS50885"/>
    </source>
</evidence>
<dbReference type="PROSITE" id="PS50109">
    <property type="entry name" value="HIS_KIN"/>
    <property type="match status" value="1"/>
</dbReference>
<keyword evidence="10" id="KW-0067">ATP-binding</keyword>
<dbReference type="InterPro" id="IPR003594">
    <property type="entry name" value="HATPase_dom"/>
</dbReference>
<evidence type="ECO:0000256" key="9">
    <source>
        <dbReference type="ARBA" id="ARBA00022777"/>
    </source>
</evidence>
<accession>A0A9D9I0R4</accession>
<keyword evidence="6" id="KW-0808">Transferase</keyword>
<dbReference type="SMART" id="SM00387">
    <property type="entry name" value="HATPase_c"/>
    <property type="match status" value="1"/>
</dbReference>
<feature type="domain" description="Histidine kinase" evidence="16">
    <location>
        <begin position="280"/>
        <end position="496"/>
    </location>
</feature>
<keyword evidence="11 15" id="KW-1133">Transmembrane helix</keyword>
<dbReference type="SMART" id="SM00304">
    <property type="entry name" value="HAMP"/>
    <property type="match status" value="1"/>
</dbReference>
<dbReference type="CDD" id="cd06225">
    <property type="entry name" value="HAMP"/>
    <property type="match status" value="1"/>
</dbReference>
<dbReference type="Gene3D" id="3.30.565.10">
    <property type="entry name" value="Histidine kinase-like ATPase, C-terminal domain"/>
    <property type="match status" value="1"/>
</dbReference>
<dbReference type="Pfam" id="PF00512">
    <property type="entry name" value="HisKA"/>
    <property type="match status" value="1"/>
</dbReference>
<evidence type="ECO:0000256" key="3">
    <source>
        <dbReference type="ARBA" id="ARBA00012438"/>
    </source>
</evidence>
<keyword evidence="8" id="KW-0547">Nucleotide-binding</keyword>
<dbReference type="InterPro" id="IPR050398">
    <property type="entry name" value="HssS/ArlS-like"/>
</dbReference>
<dbReference type="InterPro" id="IPR036097">
    <property type="entry name" value="HisK_dim/P_sf"/>
</dbReference>